<dbReference type="InterPro" id="IPR020930">
    <property type="entry name" value="Ribosomal_uL5_bac-type"/>
</dbReference>
<proteinExistence type="predicted"/>
<keyword evidence="5" id="KW-1185">Reference proteome</keyword>
<sequence length="387" mass="40371">MALAFAAMRCASGATASLLPAARGWAVSMFTSGLYHGIGASVLGGGQLAGSQAARARHDTTAVAQRASEQQVVPEEILRELRQLEDSLHSAARLDGRRRSSLPLSASALPGPLPAHIIEPGLPALDAHVRPAAATGGIACKWLRRAGRVPGRVHSLPGAGVSADAVGSDAAGQDEGPSTSTISSSSSNNNNVLLLHFSEQDVNKLVRSFGRNGCTARVLQLNIVAPGDEAAATEAGAAAAAAEANAAAAAAEQRGGVGASTSGRQLGMLRVKPTRVFVNAVTQRVEGLDLLYCPPQRQVVVDVPVRLVNDDLAPGIKKGGWMALFRRTVRYKALGNAIPPYVEINARNLDLDQEVLVRDMPIPPGTKLYEKNYNAPVLRCTTDVGKD</sequence>
<dbReference type="Gene3D" id="2.170.120.20">
    <property type="entry name" value="Ribosomal protein L25, beta domain"/>
    <property type="match status" value="1"/>
</dbReference>
<dbReference type="Pfam" id="PF14693">
    <property type="entry name" value="Ribosomal_TL5_C"/>
    <property type="match status" value="1"/>
</dbReference>
<evidence type="ECO:0000259" key="3">
    <source>
        <dbReference type="Pfam" id="PF14693"/>
    </source>
</evidence>
<dbReference type="PANTHER" id="PTHR33284">
    <property type="entry name" value="RIBOSOMAL PROTEIN L25/GLN-TRNA SYNTHETASE, ANTI-CODON-BINDING DOMAIN-CONTAINING PROTEIN"/>
    <property type="match status" value="1"/>
</dbReference>
<dbReference type="OrthoDB" id="193674at2759"/>
<protein>
    <recommendedName>
        <fullName evidence="3">Large ribosomal subunit protein bL25 beta domain-containing protein</fullName>
    </recommendedName>
</protein>
<organism evidence="4 5">
    <name type="scientific">Chlamydomonas schloesseri</name>
    <dbReference type="NCBI Taxonomy" id="2026947"/>
    <lineage>
        <taxon>Eukaryota</taxon>
        <taxon>Viridiplantae</taxon>
        <taxon>Chlorophyta</taxon>
        <taxon>core chlorophytes</taxon>
        <taxon>Chlorophyceae</taxon>
        <taxon>CS clade</taxon>
        <taxon>Chlamydomonadales</taxon>
        <taxon>Chlamydomonadaceae</taxon>
        <taxon>Chlamydomonas</taxon>
    </lineage>
</organism>
<dbReference type="Proteomes" id="UP000613740">
    <property type="component" value="Unassembled WGS sequence"/>
</dbReference>
<dbReference type="GO" id="GO:0006412">
    <property type="term" value="P:translation"/>
    <property type="evidence" value="ECO:0007669"/>
    <property type="project" value="InterPro"/>
</dbReference>
<feature type="domain" description="Large ribosomal subunit protein bL25 beta" evidence="3">
    <location>
        <begin position="299"/>
        <end position="380"/>
    </location>
</feature>
<reference evidence="4" key="1">
    <citation type="journal article" date="2020" name="bioRxiv">
        <title>Comparative genomics of Chlamydomonas.</title>
        <authorList>
            <person name="Craig R.J."/>
            <person name="Hasan A.R."/>
            <person name="Ness R.W."/>
            <person name="Keightley P.D."/>
        </authorList>
    </citation>
    <scope>NUCLEOTIDE SEQUENCE</scope>
    <source>
        <strain evidence="4">CCAP 11/173</strain>
    </source>
</reference>
<comment type="caution">
    <text evidence="4">The sequence shown here is derived from an EMBL/GenBank/DDBJ whole genome shotgun (WGS) entry which is preliminary data.</text>
</comment>
<evidence type="ECO:0000256" key="1">
    <source>
        <dbReference type="SAM" id="MobiDB-lite"/>
    </source>
</evidence>
<dbReference type="GO" id="GO:0003735">
    <property type="term" value="F:structural constituent of ribosome"/>
    <property type="evidence" value="ECO:0007669"/>
    <property type="project" value="InterPro"/>
</dbReference>
<accession>A0A836B3S6</accession>
<dbReference type="EMBL" id="JAEHOD010000025">
    <property type="protein sequence ID" value="KAG2446782.1"/>
    <property type="molecule type" value="Genomic_DNA"/>
</dbReference>
<feature type="region of interest" description="Disordered" evidence="1">
    <location>
        <begin position="164"/>
        <end position="186"/>
    </location>
</feature>
<dbReference type="SUPFAM" id="SSF50715">
    <property type="entry name" value="Ribosomal protein L25-like"/>
    <property type="match status" value="1"/>
</dbReference>
<dbReference type="GO" id="GO:0022625">
    <property type="term" value="C:cytosolic large ribosomal subunit"/>
    <property type="evidence" value="ECO:0007669"/>
    <property type="project" value="TreeGrafter"/>
</dbReference>
<dbReference type="InterPro" id="IPR020057">
    <property type="entry name" value="Ribosomal_bL25_b-dom"/>
</dbReference>
<dbReference type="InterPro" id="IPR011035">
    <property type="entry name" value="Ribosomal_bL25/Gln-tRNA_synth"/>
</dbReference>
<evidence type="ECO:0000313" key="5">
    <source>
        <dbReference type="Proteomes" id="UP000613740"/>
    </source>
</evidence>
<dbReference type="PANTHER" id="PTHR33284:SF1">
    <property type="entry name" value="RIBOSOMAL PROTEIN L25_GLN-TRNA SYNTHETASE, ANTI-CODON-BINDING DOMAIN-CONTAINING PROTEIN"/>
    <property type="match status" value="1"/>
</dbReference>
<dbReference type="GO" id="GO:0008097">
    <property type="term" value="F:5S rRNA binding"/>
    <property type="evidence" value="ECO:0007669"/>
    <property type="project" value="TreeGrafter"/>
</dbReference>
<dbReference type="InterPro" id="IPR037121">
    <property type="entry name" value="Ribosomal_bL25_C"/>
</dbReference>
<evidence type="ECO:0000313" key="4">
    <source>
        <dbReference type="EMBL" id="KAG2446782.1"/>
    </source>
</evidence>
<feature type="signal peptide" evidence="2">
    <location>
        <begin position="1"/>
        <end position="16"/>
    </location>
</feature>
<dbReference type="AlphaFoldDB" id="A0A836B3S6"/>
<evidence type="ECO:0000256" key="2">
    <source>
        <dbReference type="SAM" id="SignalP"/>
    </source>
</evidence>
<name>A0A836B3S6_9CHLO</name>
<gene>
    <name evidence="4" type="ORF">HYH02_008342</name>
</gene>
<keyword evidence="2" id="KW-0732">Signal</keyword>
<feature type="chain" id="PRO_5032632340" description="Large ribosomal subunit protein bL25 beta domain-containing protein" evidence="2">
    <location>
        <begin position="17"/>
        <end position="387"/>
    </location>
</feature>